<dbReference type="PROSITE" id="PS00871">
    <property type="entry name" value="CLPAB_2"/>
    <property type="match status" value="1"/>
</dbReference>
<dbReference type="InterPro" id="IPR041546">
    <property type="entry name" value="ClpA/ClpB_AAA_lid"/>
</dbReference>
<dbReference type="CDD" id="cd19499">
    <property type="entry name" value="RecA-like_ClpB_Hsp104-like"/>
    <property type="match status" value="1"/>
</dbReference>
<evidence type="ECO:0000256" key="1">
    <source>
        <dbReference type="ARBA" id="ARBA00022737"/>
    </source>
</evidence>
<gene>
    <name evidence="9" type="ORF">ENV67_02170</name>
</gene>
<dbReference type="SUPFAM" id="SSF81923">
    <property type="entry name" value="Double Clp-N motif"/>
    <property type="match status" value="1"/>
</dbReference>
<dbReference type="InterPro" id="IPR028299">
    <property type="entry name" value="ClpA/B_CS2"/>
</dbReference>
<dbReference type="InterPro" id="IPR018368">
    <property type="entry name" value="ClpA/B_CS1"/>
</dbReference>
<sequence length="783" mass="89338">MNIERFTERAKEALSIAQASLTKFNHSELDAEHILYGILEDNEGIIPQLLKEMGIEPNLVKDAVISSLERRPKVFGVSQGYITPRANRVLNDAWEEARRLKDQYIGSEHILLALTDAGGDVASIFSRFNINRERIYLALKKVRGEARIDEPDAESKYRILEKYTRDLTKEIGDPVIDREQEIKRVIQILARKTKNNPILIGEAGVGKTAIVEGLAQRIVKGEVPDVLKNKKVLALDITGIVAGTKFRGEFEERMKAILNELQKQKDKVIVFIDEIHIIVGAGAAEGAIDAANIMKPILARGEIQTIGATTIEEYRKHIEKDPALARRFQPVWVEEPSIEDAIKILSGLKESYEKHHSVKIDDEAIKASVLLSKRYIQGRYLPDKAIDLLDEACARRRIELSEYPDEIKDIEKKAELLKEEAKNNPHLAKDLNIRVEILLKEAKEKKEKWMKEKGLTDVLKEEDIATIVSEWTGIPVSKMLEQDREKLIHLEEKIHSRVIDQDEAVNAIANAIRRARSGLKDERRPIGSFIFLGPTGVGKTELAKALAWVLFDSEDALVRVDMSEYMEKHSVSRLIGAPPGYVGYEEGGYLTELVLRRPYRVVLFDEIEKAHPDVFNILLQILDDGRLTDGKGRTVDFRNTVIIMTSNIASDIIYELSDNYELLREKVFETLKRTMRPEFLNRIDEIIIFKPLNIEQVKSIVDIIINDLRRRIKERNIEIEITEKAKEFLAYEGYDRSFGARPLKRTIQRYIETPLANEIIQGKIKEGKVIIDVQDGNIVFKQE</sequence>
<protein>
    <submittedName>
        <fullName evidence="9">AAA family ATPase</fullName>
    </submittedName>
</protein>
<comment type="caution">
    <text evidence="9">The sequence shown here is derived from an EMBL/GenBank/DDBJ whole genome shotgun (WGS) entry which is preliminary data.</text>
</comment>
<dbReference type="Gene3D" id="1.10.1780.10">
    <property type="entry name" value="Clp, N-terminal domain"/>
    <property type="match status" value="1"/>
</dbReference>
<dbReference type="Pfam" id="PF07724">
    <property type="entry name" value="AAA_2"/>
    <property type="match status" value="1"/>
</dbReference>
<dbReference type="Pfam" id="PF10431">
    <property type="entry name" value="ClpB_D2-small"/>
    <property type="match status" value="1"/>
</dbReference>
<dbReference type="InterPro" id="IPR050130">
    <property type="entry name" value="ClpA_ClpB"/>
</dbReference>
<keyword evidence="3 6" id="KW-0067">ATP-binding</keyword>
<reference evidence="9" key="1">
    <citation type="journal article" date="2020" name="mSystems">
        <title>Genome- and Community-Level Interaction Insights into Carbon Utilization and Element Cycling Functions of Hydrothermarchaeota in Hydrothermal Sediment.</title>
        <authorList>
            <person name="Zhou Z."/>
            <person name="Liu Y."/>
            <person name="Xu W."/>
            <person name="Pan J."/>
            <person name="Luo Z.H."/>
            <person name="Li M."/>
        </authorList>
    </citation>
    <scope>NUCLEOTIDE SEQUENCE [LARGE SCALE GENOMIC DNA]</scope>
    <source>
        <strain evidence="9">SpSt-780</strain>
    </source>
</reference>
<evidence type="ECO:0000256" key="7">
    <source>
        <dbReference type="SAM" id="Coils"/>
    </source>
</evidence>
<dbReference type="SMART" id="SM01086">
    <property type="entry name" value="ClpB_D2-small"/>
    <property type="match status" value="1"/>
</dbReference>
<comment type="similarity">
    <text evidence="6">Belongs to the ClpA/ClpB family.</text>
</comment>
<dbReference type="Pfam" id="PF02861">
    <property type="entry name" value="Clp_N"/>
    <property type="match status" value="1"/>
</dbReference>
<evidence type="ECO:0000313" key="9">
    <source>
        <dbReference type="EMBL" id="HGW91332.1"/>
    </source>
</evidence>
<dbReference type="InterPro" id="IPR036628">
    <property type="entry name" value="Clp_N_dom_sf"/>
</dbReference>
<evidence type="ECO:0000256" key="5">
    <source>
        <dbReference type="PROSITE-ProRule" id="PRU01251"/>
    </source>
</evidence>
<dbReference type="PRINTS" id="PR00300">
    <property type="entry name" value="CLPPROTEASEA"/>
</dbReference>
<dbReference type="EMBL" id="DTHG01000027">
    <property type="protein sequence ID" value="HGW91332.1"/>
    <property type="molecule type" value="Genomic_DNA"/>
</dbReference>
<dbReference type="AlphaFoldDB" id="A0A7C4UBZ5"/>
<dbReference type="InterPro" id="IPR001270">
    <property type="entry name" value="ClpA/B"/>
</dbReference>
<dbReference type="GO" id="GO:0016887">
    <property type="term" value="F:ATP hydrolysis activity"/>
    <property type="evidence" value="ECO:0007669"/>
    <property type="project" value="InterPro"/>
</dbReference>
<dbReference type="InterPro" id="IPR003959">
    <property type="entry name" value="ATPase_AAA_core"/>
</dbReference>
<dbReference type="Pfam" id="PF17871">
    <property type="entry name" value="AAA_lid_9"/>
    <property type="match status" value="1"/>
</dbReference>
<keyword evidence="1 5" id="KW-0677">Repeat</keyword>
<dbReference type="SUPFAM" id="SSF52540">
    <property type="entry name" value="P-loop containing nucleoside triphosphate hydrolases"/>
    <property type="match status" value="2"/>
</dbReference>
<dbReference type="GO" id="GO:0005524">
    <property type="term" value="F:ATP binding"/>
    <property type="evidence" value="ECO:0007669"/>
    <property type="project" value="UniProtKB-KW"/>
</dbReference>
<evidence type="ECO:0000256" key="2">
    <source>
        <dbReference type="ARBA" id="ARBA00022741"/>
    </source>
</evidence>
<dbReference type="FunFam" id="3.40.50.300:FF:000010">
    <property type="entry name" value="Chaperone clpB 1, putative"/>
    <property type="match status" value="1"/>
</dbReference>
<keyword evidence="2 6" id="KW-0547">Nucleotide-binding</keyword>
<accession>A0A7C4UBZ5</accession>
<dbReference type="SMART" id="SM00382">
    <property type="entry name" value="AAA"/>
    <property type="match status" value="2"/>
</dbReference>
<dbReference type="PROSITE" id="PS00870">
    <property type="entry name" value="CLPAB_1"/>
    <property type="match status" value="1"/>
</dbReference>
<evidence type="ECO:0000256" key="3">
    <source>
        <dbReference type="ARBA" id="ARBA00022840"/>
    </source>
</evidence>
<dbReference type="PROSITE" id="PS51903">
    <property type="entry name" value="CLP_R"/>
    <property type="match status" value="1"/>
</dbReference>
<keyword evidence="7" id="KW-0175">Coiled coil</keyword>
<dbReference type="CDD" id="cd00009">
    <property type="entry name" value="AAA"/>
    <property type="match status" value="1"/>
</dbReference>
<dbReference type="GO" id="GO:0034605">
    <property type="term" value="P:cellular response to heat"/>
    <property type="evidence" value="ECO:0007669"/>
    <property type="project" value="TreeGrafter"/>
</dbReference>
<dbReference type="FunFam" id="3.40.50.300:FF:000025">
    <property type="entry name" value="ATP-dependent Clp protease subunit"/>
    <property type="match status" value="1"/>
</dbReference>
<dbReference type="Pfam" id="PF00004">
    <property type="entry name" value="AAA"/>
    <property type="match status" value="1"/>
</dbReference>
<dbReference type="InterPro" id="IPR019489">
    <property type="entry name" value="Clp_ATPase_C"/>
</dbReference>
<dbReference type="Gene3D" id="1.10.8.60">
    <property type="match status" value="2"/>
</dbReference>
<dbReference type="InterPro" id="IPR004176">
    <property type="entry name" value="Clp_R_N"/>
</dbReference>
<proteinExistence type="inferred from homology"/>
<dbReference type="InterPro" id="IPR003593">
    <property type="entry name" value="AAA+_ATPase"/>
</dbReference>
<dbReference type="GO" id="GO:0005737">
    <property type="term" value="C:cytoplasm"/>
    <property type="evidence" value="ECO:0007669"/>
    <property type="project" value="TreeGrafter"/>
</dbReference>
<feature type="domain" description="Clp R" evidence="8">
    <location>
        <begin position="3"/>
        <end position="145"/>
    </location>
</feature>
<feature type="coiled-coil region" evidence="7">
    <location>
        <begin position="400"/>
        <end position="452"/>
    </location>
</feature>
<dbReference type="FunFam" id="1.10.8.60:FF:000017">
    <property type="entry name" value="ATP-dependent chaperone ClpB"/>
    <property type="match status" value="1"/>
</dbReference>
<evidence type="ECO:0000256" key="6">
    <source>
        <dbReference type="RuleBase" id="RU004432"/>
    </source>
</evidence>
<dbReference type="PANTHER" id="PTHR11638:SF18">
    <property type="entry name" value="HEAT SHOCK PROTEIN 104"/>
    <property type="match status" value="1"/>
</dbReference>
<name>A0A7C4UBZ5_UNCW3</name>
<dbReference type="PANTHER" id="PTHR11638">
    <property type="entry name" value="ATP-DEPENDENT CLP PROTEASE"/>
    <property type="match status" value="1"/>
</dbReference>
<evidence type="ECO:0000259" key="8">
    <source>
        <dbReference type="PROSITE" id="PS51903"/>
    </source>
</evidence>
<keyword evidence="4 6" id="KW-0143">Chaperone</keyword>
<organism evidence="9">
    <name type="scientific">candidate division WOR-3 bacterium</name>
    <dbReference type="NCBI Taxonomy" id="2052148"/>
    <lineage>
        <taxon>Bacteria</taxon>
        <taxon>Bacteria division WOR-3</taxon>
    </lineage>
</organism>
<evidence type="ECO:0000256" key="4">
    <source>
        <dbReference type="ARBA" id="ARBA00023186"/>
    </source>
</evidence>
<dbReference type="InterPro" id="IPR027417">
    <property type="entry name" value="P-loop_NTPase"/>
</dbReference>
<dbReference type="Gene3D" id="3.40.50.300">
    <property type="entry name" value="P-loop containing nucleotide triphosphate hydrolases"/>
    <property type="match status" value="2"/>
</dbReference>